<gene>
    <name evidence="2" type="ORF">E2C01_031416</name>
</gene>
<evidence type="ECO:0000313" key="2">
    <source>
        <dbReference type="EMBL" id="MPC37921.1"/>
    </source>
</evidence>
<proteinExistence type="predicted"/>
<keyword evidence="1" id="KW-0812">Transmembrane</keyword>
<evidence type="ECO:0000313" key="3">
    <source>
        <dbReference type="Proteomes" id="UP000324222"/>
    </source>
</evidence>
<accession>A0A5B7ETD6</accession>
<feature type="transmembrane region" description="Helical" evidence="1">
    <location>
        <begin position="45"/>
        <end position="68"/>
    </location>
</feature>
<comment type="caution">
    <text evidence="2">The sequence shown here is derived from an EMBL/GenBank/DDBJ whole genome shotgun (WGS) entry which is preliminary data.</text>
</comment>
<keyword evidence="1" id="KW-1133">Transmembrane helix</keyword>
<organism evidence="2 3">
    <name type="scientific">Portunus trituberculatus</name>
    <name type="common">Swimming crab</name>
    <name type="synonym">Neptunus trituberculatus</name>
    <dbReference type="NCBI Taxonomy" id="210409"/>
    <lineage>
        <taxon>Eukaryota</taxon>
        <taxon>Metazoa</taxon>
        <taxon>Ecdysozoa</taxon>
        <taxon>Arthropoda</taxon>
        <taxon>Crustacea</taxon>
        <taxon>Multicrustacea</taxon>
        <taxon>Malacostraca</taxon>
        <taxon>Eumalacostraca</taxon>
        <taxon>Eucarida</taxon>
        <taxon>Decapoda</taxon>
        <taxon>Pleocyemata</taxon>
        <taxon>Brachyura</taxon>
        <taxon>Eubrachyura</taxon>
        <taxon>Portunoidea</taxon>
        <taxon>Portunidae</taxon>
        <taxon>Portuninae</taxon>
        <taxon>Portunus</taxon>
    </lineage>
</organism>
<sequence length="113" mass="13331">MKKGINTRFVVACCVYRAGRGAATTSPRRLSLRQGGAITFQHFNISVHHCADIAVAAIVIAIAIAIVVTHTHTHGWGEAWRMEPAQRREKWWWWWWWWWRRRRRSCPTQHDQS</sequence>
<reference evidence="2 3" key="1">
    <citation type="submission" date="2019-05" db="EMBL/GenBank/DDBJ databases">
        <title>Another draft genome of Portunus trituberculatus and its Hox gene families provides insights of decapod evolution.</title>
        <authorList>
            <person name="Jeong J.-H."/>
            <person name="Song I."/>
            <person name="Kim S."/>
            <person name="Choi T."/>
            <person name="Kim D."/>
            <person name="Ryu S."/>
            <person name="Kim W."/>
        </authorList>
    </citation>
    <scope>NUCLEOTIDE SEQUENCE [LARGE SCALE GENOMIC DNA]</scope>
    <source>
        <tissue evidence="2">Muscle</tissue>
    </source>
</reference>
<dbReference type="EMBL" id="VSRR010003925">
    <property type="protein sequence ID" value="MPC37921.1"/>
    <property type="molecule type" value="Genomic_DNA"/>
</dbReference>
<name>A0A5B7ETD6_PORTR</name>
<keyword evidence="3" id="KW-1185">Reference proteome</keyword>
<keyword evidence="1" id="KW-0472">Membrane</keyword>
<dbReference type="Proteomes" id="UP000324222">
    <property type="component" value="Unassembled WGS sequence"/>
</dbReference>
<evidence type="ECO:0000256" key="1">
    <source>
        <dbReference type="SAM" id="Phobius"/>
    </source>
</evidence>
<protein>
    <submittedName>
        <fullName evidence="2">Uncharacterized protein</fullName>
    </submittedName>
</protein>
<dbReference type="AlphaFoldDB" id="A0A5B7ETD6"/>